<keyword evidence="4" id="KW-0406">Ion transport</keyword>
<gene>
    <name evidence="7" type="ORF">QLQ12_22100</name>
</gene>
<dbReference type="SMART" id="SM00237">
    <property type="entry name" value="Calx_beta"/>
    <property type="match status" value="10"/>
</dbReference>
<feature type="region of interest" description="Disordered" evidence="5">
    <location>
        <begin position="285"/>
        <end position="304"/>
    </location>
</feature>
<organism evidence="7 8">
    <name type="scientific">Actinoplanes sandaracinus</name>
    <dbReference type="NCBI Taxonomy" id="3045177"/>
    <lineage>
        <taxon>Bacteria</taxon>
        <taxon>Bacillati</taxon>
        <taxon>Actinomycetota</taxon>
        <taxon>Actinomycetes</taxon>
        <taxon>Micromonosporales</taxon>
        <taxon>Micromonosporaceae</taxon>
        <taxon>Actinoplanes</taxon>
    </lineage>
</organism>
<dbReference type="InterPro" id="IPR003644">
    <property type="entry name" value="Calx_beta"/>
</dbReference>
<feature type="domain" description="Calx-beta" evidence="6">
    <location>
        <begin position="751"/>
        <end position="836"/>
    </location>
</feature>
<dbReference type="Pfam" id="PF03160">
    <property type="entry name" value="Calx-beta"/>
    <property type="match status" value="14"/>
</dbReference>
<keyword evidence="2" id="KW-0677">Repeat</keyword>
<evidence type="ECO:0000256" key="1">
    <source>
        <dbReference type="ARBA" id="ARBA00022729"/>
    </source>
</evidence>
<feature type="domain" description="Calx-beta" evidence="6">
    <location>
        <begin position="1195"/>
        <end position="1296"/>
    </location>
</feature>
<evidence type="ECO:0000259" key="6">
    <source>
        <dbReference type="SMART" id="SM00237"/>
    </source>
</evidence>
<dbReference type="Proteomes" id="UP001241758">
    <property type="component" value="Unassembled WGS sequence"/>
</dbReference>
<feature type="domain" description="Calx-beta" evidence="6">
    <location>
        <begin position="1542"/>
        <end position="1651"/>
    </location>
</feature>
<dbReference type="RefSeq" id="WP_282762182.1">
    <property type="nucleotide sequence ID" value="NZ_JASCTH010000014.1"/>
</dbReference>
<evidence type="ECO:0000256" key="3">
    <source>
        <dbReference type="ARBA" id="ARBA00022837"/>
    </source>
</evidence>
<keyword evidence="1" id="KW-0732">Signal</keyword>
<evidence type="ECO:0000256" key="2">
    <source>
        <dbReference type="ARBA" id="ARBA00022737"/>
    </source>
</evidence>
<dbReference type="InterPro" id="IPR038081">
    <property type="entry name" value="CalX-like_sf"/>
</dbReference>
<keyword evidence="8" id="KW-1185">Reference proteome</keyword>
<feature type="domain" description="Calx-beta" evidence="6">
    <location>
        <begin position="160"/>
        <end position="260"/>
    </location>
</feature>
<feature type="domain" description="Calx-beta" evidence="6">
    <location>
        <begin position="273"/>
        <end position="376"/>
    </location>
</feature>
<sequence>MRESPADRDVQEVPFRLWAPGRLGAVISVAAAATAAVGFWQAAAHASSEITTLQATSVSVGAPEDAAEGEPLRFPVTIDEAVTDTPISIQVSTTEAGDAVPGTSSAGDFEAQTNVEVRFEAGESVKYVEVPTRADDEAEGAPETVELEIVDPGDLTPSQSTATGKVIDAVLTVESDGAVSEGDSEHTEYFDINLNVGFQGAVQVSYETVAGTGTADTHFESISPTVLEFASGETTKRVGVKIPGDDLYGGPDHTFKIGLTGFSGGAARGVDETTFTIEEDEPVPTITSVTTDGPVTEGDSGDDRTASFTVRMSGASIEPITLDVKGEGGTADDGSDYSLPGNQVTVGAEQNTATFDVTVLGDDVFERDENADIVVTPGENDDYVGGTAESGTLTIDENDVAPALALNDFDPQVEGTTVPLKIPVSGQLQGSFRWTATVAGVARDGSDPAEADDVDTTGMELSGTLEGGDSEIDLGILGLVQGSADEFDETVKIEVQVEEFGTVTAHGTIQDAADHLEPKLVPQHLATVLEGQTAGVPLRLWFDPAEGNNATSTEKTVAVDYTTGDGSAAAGDDFTARSGTVEFEPPAVSANVLIPTTADGDAEDDQRFTISYGNVQNATLIQASEVTITESPRTVSVGSPGTVIEGGPLGFPVSLSAQSSAPITVRLATTTGDAGAGDATPEADYTPVENLDLTFEPYQQFAMIEVPTLADDEVEASPEKVTLEILDPGAVTPGQSSATGSIVENAVTVTTDGTIVEDDSGVRSQVFEVRLPKAFDDEVTLEYQTADVTATAGVDYTASPPTALTFAASDTVKTIEVPIHGDEAYEPDETFKILVADKSASGVGDQQYTFTIEDDDDPPQIDMSGGAEVREGDAGPVTVFTLSGEAGDPIPWTASIKGVPDADSEPAGAQDIVRGQLGESVLSGTIEPGDDSIAMPGLVFVADGVDEHDESIEVTIDAGVAGTATALVRGSDSADEAPPGLVIPAEVSVMEGADASIPIELDFAATPGNKANSTEKTLHVEYTIAADTAIADDYTGTTGTLEIKPGETEAEITIPTVADDQFEASESFTVTYSTSDGLDPLQTTTASTTVTVKDAVPAVEVGDAVAVPEGNVLRFPVTLAESSTSPVSVLVGTTGGTAVGDDDYTTVTGQEVLFAPGDTTKTVEVTTNVDATEETVPETVVLEVTDAGNATTGQATGTGKIVDGVVTVTPVGEITEGDTGVRNQVFDVKLNIAVDAEVRLDYQVLADTATAGADFEAVAPGRLVFAPNQTEKQITVPITGDSEDEGAGESFKIVLSNLVGLQAAGVGEHSFTITDDEGLPAVVSVTGGPAREGDSTAPATFTVTLSNPAVADIVLDVTGEDDTAVQAGTGIGSADYSVPSTVTVPQGEKTGTFDVTVKGDTVFESDEKASIVVTPRDSAAVSGGAQSATLSLTNDDDPPQITVDAAPAFETAGGIPIRATVTGQSQKPIPWTVSVTGATDGSSDAAEEDDFTQAGLIPGGTLSPGATSIDLGTITPVAGSADEHDETVRVRVSPEALPDANGYVTIKDSANHLPPAVTVPGAVSVTEPGAATVPVTLDFAGVAGNAATSTEKAVTVDYTLTPGAAAAGTDYTDAPVQLSFPPSTTRRDITVPTVSDAVAEAGGEDFKVGLTSAANATIGAASATTVTINDPAAAPAHTFTVTSEVSATEGQAGPAEITVSLDAPATEDVDFTVSATDESARRAVAVPGGDDFSTPSSILRILKDQRTAKITVPVLNDEVFEEDEIARFTVEVASAETAAAGPAQVSTLLIRDDDPVPTISLNTATGAEGGTVDVIATPTGIAEDPIGYLLKLGGAGTDPAESSDYVDTRAATVLPGGSTAPVTLRSIQLTSDAIDEASETIKAILENLTAPAQTPVESTYTITDDAADMPPVVSLGAATSAESAGSVDVPVTLTYATGNGATSTERPISVGVRALPLEADASDFGAPSPNPLVIPAGQAGGTIRVPITDDTQYESPESFLLQTADVTPGEAAPQVASAFISITDDDAAPAFTVTSNVSAMEDAGVAKVTIELDAPAPDAVDFTLGMRDDTATGAGTGIGGDDYDLPVTTAQIPKGGKSVTVDVPIKPDKTYEGDEKAQITVALVAGEKDATGGPREATLTITDDDAKPTIKLTPVTVVEGASTVVTAVVIGEAQREFDLGAPAVSGDGGAGDPVEQADYELGLDTKLPAGTVSGSTVSLGDVRLVADTIDEMDEGFTLSIGDATLDFRVPDDPADVMPTVSITDVTAGESDGTADLTVSLDFSGDTTATEKTVTVPWKTVDGSAKVSKDYRGADGTVTIKPAEGSATVSVPLIGDTQDEDDQLFLVRLGAPSPAGVTVEKSDGKVTLEDDDKPKAPTLNDPADPAGAGKVFIKGVAPAGEKVELLSAPGPSGGTFRVVLTTETNSDGAYWFSPTFKQGARVQVRSGKLISPIRTIQVKQEPEIKASSPSRRTVRITVTGDPDRAGQAVTVQQQDGGGWDTVATGRLDEDGKFVTTERALRPGRKYVYRATIAATPSAGILAGRSPSKTIKVK</sequence>
<feature type="domain" description="Calx-beta" evidence="6">
    <location>
        <begin position="2247"/>
        <end position="2349"/>
    </location>
</feature>
<reference evidence="7 8" key="1">
    <citation type="submission" date="2023-05" db="EMBL/GenBank/DDBJ databases">
        <title>Actinoplanes sp. NEAU-A12 genome sequencing.</title>
        <authorList>
            <person name="Wang Z.-S."/>
        </authorList>
    </citation>
    <scope>NUCLEOTIDE SEQUENCE [LARGE SCALE GENOMIC DNA]</scope>
    <source>
        <strain evidence="7 8">NEAU-A12</strain>
    </source>
</reference>
<dbReference type="SUPFAM" id="SSF141072">
    <property type="entry name" value="CalX-like"/>
    <property type="match status" value="15"/>
</dbReference>
<dbReference type="EMBL" id="JASCTH010000014">
    <property type="protein sequence ID" value="MDI6101312.1"/>
    <property type="molecule type" value="Genomic_DNA"/>
</dbReference>
<feature type="domain" description="Calx-beta" evidence="6">
    <location>
        <begin position="511"/>
        <end position="613"/>
    </location>
</feature>
<protein>
    <submittedName>
        <fullName evidence="7">Calx-beta domain-containing protein</fullName>
    </submittedName>
</protein>
<dbReference type="PANTHER" id="PTHR11878:SF65">
    <property type="entry name" value="NA_CA-EXCHANGE PROTEIN, ISOFORM G"/>
    <property type="match status" value="1"/>
</dbReference>
<dbReference type="InterPro" id="IPR051171">
    <property type="entry name" value="CaCA"/>
</dbReference>
<keyword evidence="4" id="KW-0813">Transport</keyword>
<feature type="domain" description="Calx-beta" evidence="6">
    <location>
        <begin position="1900"/>
        <end position="2004"/>
    </location>
</feature>
<evidence type="ECO:0000256" key="5">
    <source>
        <dbReference type="SAM" id="MobiDB-lite"/>
    </source>
</evidence>
<dbReference type="Gene3D" id="2.60.40.2030">
    <property type="match status" value="15"/>
</dbReference>
<accession>A0ABT6WNH7</accession>
<proteinExistence type="predicted"/>
<keyword evidence="3" id="KW-0106">Calcium</keyword>
<feature type="domain" description="Calx-beta" evidence="6">
    <location>
        <begin position="624"/>
        <end position="726"/>
    </location>
</feature>
<feature type="region of interest" description="Disordered" evidence="5">
    <location>
        <begin position="2355"/>
        <end position="2385"/>
    </location>
</feature>
<comment type="caution">
    <text evidence="7">The sequence shown here is derived from an EMBL/GenBank/DDBJ whole genome shotgun (WGS) entry which is preliminary data.</text>
</comment>
<evidence type="ECO:0000313" key="8">
    <source>
        <dbReference type="Proteomes" id="UP001241758"/>
    </source>
</evidence>
<name>A0ABT6WNH7_9ACTN</name>
<feature type="domain" description="Calx-beta" evidence="6">
    <location>
        <begin position="969"/>
        <end position="1073"/>
    </location>
</feature>
<evidence type="ECO:0000256" key="4">
    <source>
        <dbReference type="ARBA" id="ARBA00023065"/>
    </source>
</evidence>
<dbReference type="PANTHER" id="PTHR11878">
    <property type="entry name" value="SODIUM/CALCIUM EXCHANGER"/>
    <property type="match status" value="1"/>
</dbReference>
<evidence type="ECO:0000313" key="7">
    <source>
        <dbReference type="EMBL" id="MDI6101312.1"/>
    </source>
</evidence>
<feature type="compositionally biased region" description="Basic and acidic residues" evidence="5">
    <location>
        <begin position="2359"/>
        <end position="2374"/>
    </location>
</feature>